<reference evidence="1 2" key="1">
    <citation type="submission" date="2015-03" db="EMBL/GenBank/DDBJ databases">
        <title>Draft genome sequence of Elstera litoralis.</title>
        <authorList>
            <person name="Rahalkar M.C."/>
            <person name="Dhakephalkar P.K."/>
            <person name="Pore S.D."/>
            <person name="Arora P."/>
            <person name="Kapse N.G."/>
            <person name="Pandit P.S."/>
        </authorList>
    </citation>
    <scope>NUCLEOTIDE SEQUENCE [LARGE SCALE GENOMIC DNA]</scope>
    <source>
        <strain evidence="1 2">Dia-1</strain>
    </source>
</reference>
<dbReference type="CDD" id="cd07067">
    <property type="entry name" value="HP_PGM_like"/>
    <property type="match status" value="1"/>
</dbReference>
<dbReference type="Proteomes" id="UP000033774">
    <property type="component" value="Unassembled WGS sequence"/>
</dbReference>
<dbReference type="Pfam" id="PF00300">
    <property type="entry name" value="His_Phos_1"/>
    <property type="match status" value="1"/>
</dbReference>
<dbReference type="RefSeq" id="WP_045776983.1">
    <property type="nucleotide sequence ID" value="NZ_LAJY01000556.1"/>
</dbReference>
<name>A0A0F3ISC8_9PROT</name>
<dbReference type="InterPro" id="IPR013078">
    <property type="entry name" value="His_Pase_superF_clade-1"/>
</dbReference>
<dbReference type="Gene3D" id="3.40.50.1240">
    <property type="entry name" value="Phosphoglycerate mutase-like"/>
    <property type="match status" value="1"/>
</dbReference>
<keyword evidence="2" id="KW-1185">Reference proteome</keyword>
<evidence type="ECO:0000313" key="2">
    <source>
        <dbReference type="Proteomes" id="UP000033774"/>
    </source>
</evidence>
<dbReference type="PANTHER" id="PTHR47623:SF1">
    <property type="entry name" value="OS09G0287300 PROTEIN"/>
    <property type="match status" value="1"/>
</dbReference>
<gene>
    <name evidence="1" type="ORF">VZ95_17370</name>
</gene>
<dbReference type="SMART" id="SM00855">
    <property type="entry name" value="PGAM"/>
    <property type="match status" value="1"/>
</dbReference>
<organism evidence="1 2">
    <name type="scientific">Elstera litoralis</name>
    <dbReference type="NCBI Taxonomy" id="552518"/>
    <lineage>
        <taxon>Bacteria</taxon>
        <taxon>Pseudomonadati</taxon>
        <taxon>Pseudomonadota</taxon>
        <taxon>Alphaproteobacteria</taxon>
        <taxon>Rhodospirillales</taxon>
        <taxon>Rhodospirillaceae</taxon>
        <taxon>Elstera</taxon>
    </lineage>
</organism>
<dbReference type="PATRIC" id="fig|552518.3.peg.3505"/>
<sequence>MRRLALLRHAKSSWDDLTQSDHARPLNSRGQRDAVRLAATMQALGLRFDRVLCSTATRTRETWDHLAGGLPAGSYPLPRYLEDLYLAEPEKLLATVRREGEGAETLLLIGHNDGLHEFALGLVDPATEFTARDRLSEKFPTAALAVFDCPLDDWSSLSWHTNRLIALRFPRDIDGEGDS</sequence>
<dbReference type="AlphaFoldDB" id="A0A0F3ISC8"/>
<dbReference type="EMBL" id="LAJY01000556">
    <property type="protein sequence ID" value="KJV08504.1"/>
    <property type="molecule type" value="Genomic_DNA"/>
</dbReference>
<accession>A0A0F3ISC8</accession>
<evidence type="ECO:0000313" key="1">
    <source>
        <dbReference type="EMBL" id="KJV08504.1"/>
    </source>
</evidence>
<evidence type="ECO:0008006" key="3">
    <source>
        <dbReference type="Google" id="ProtNLM"/>
    </source>
</evidence>
<dbReference type="SUPFAM" id="SSF53254">
    <property type="entry name" value="Phosphoglycerate mutase-like"/>
    <property type="match status" value="1"/>
</dbReference>
<dbReference type="InterPro" id="IPR029033">
    <property type="entry name" value="His_PPase_superfam"/>
</dbReference>
<dbReference type="PANTHER" id="PTHR47623">
    <property type="entry name" value="OS09G0287300 PROTEIN"/>
    <property type="match status" value="1"/>
</dbReference>
<comment type="caution">
    <text evidence="1">The sequence shown here is derived from an EMBL/GenBank/DDBJ whole genome shotgun (WGS) entry which is preliminary data.</text>
</comment>
<proteinExistence type="predicted"/>
<dbReference type="OrthoDB" id="9810154at2"/>
<protein>
    <recommendedName>
        <fullName evidence="3">Phosphohistidine phosphatase</fullName>
    </recommendedName>
</protein>